<comment type="caution">
    <text evidence="2">The sequence shown here is derived from an EMBL/GenBank/DDBJ whole genome shotgun (WGS) entry which is preliminary data.</text>
</comment>
<dbReference type="PROSITE" id="PS51257">
    <property type="entry name" value="PROKAR_LIPOPROTEIN"/>
    <property type="match status" value="1"/>
</dbReference>
<name>A0ABP8W6Z2_9ACTN</name>
<feature type="chain" id="PRO_5045825458" description="Exo-alpha-sialidase" evidence="1">
    <location>
        <begin position="21"/>
        <end position="554"/>
    </location>
</feature>
<reference evidence="3" key="1">
    <citation type="journal article" date="2019" name="Int. J. Syst. Evol. Microbiol.">
        <title>The Global Catalogue of Microorganisms (GCM) 10K type strain sequencing project: providing services to taxonomists for standard genome sequencing and annotation.</title>
        <authorList>
            <consortium name="The Broad Institute Genomics Platform"/>
            <consortium name="The Broad Institute Genome Sequencing Center for Infectious Disease"/>
            <person name="Wu L."/>
            <person name="Ma J."/>
        </authorList>
    </citation>
    <scope>NUCLEOTIDE SEQUENCE [LARGE SCALE GENOMIC DNA]</scope>
    <source>
        <strain evidence="3">JCM 18127</strain>
    </source>
</reference>
<evidence type="ECO:0000256" key="1">
    <source>
        <dbReference type="SAM" id="SignalP"/>
    </source>
</evidence>
<dbReference type="Proteomes" id="UP001500621">
    <property type="component" value="Unassembled WGS sequence"/>
</dbReference>
<sequence length="554" mass="59356">MRLPRTLGCAVLAVLVSSLAACTDDQPSFSDELADYGPIAAEQVTLDDGTELAIGARGEEEFAAQWRAPGGEGWTAPQTVVEGADLEADQLTVTPAGDTIVAGFSWYAADDDERENYARVDAAACRDLSCVVVEDVLGAPMVDAEGRYAAVELEREGDDDTAPERFATWESGAAEWEEVELDGLPVPSEQFVVPDVVLLGDGSFATVRGSLAGTSCSYELWLSEPRGTTLAPVASTSPRPDPGCSPEFVQTDGTYVTFYDRTTDDDVRFVQQDGSWVDDQPTSGLLEIDDREGRAGIAMNLTELEDGSSVAVGSPDLVRVVAQYRPAGSAEWTRPVTVARSTPQRPCRTARSSTMFEHTDVMYVVSCWPRDSAWGDEYDDAPPPTSGFALASADGRRWSAAPLDRPGYDPVAQVSERLLLARGGDRSVVWRPGATRFEEVTLPLAEPTVDALAVSGGTAIRVTGNADPARPCRPTWSIAPLTADTWQDGGAILPIEPFARGPHECYGVASDEEENGRVSVPGREIRVAGVIESINSSVDGTLVRTQGAWRFRRG</sequence>
<dbReference type="EMBL" id="BAABIM010000002">
    <property type="protein sequence ID" value="GAA4680698.1"/>
    <property type="molecule type" value="Genomic_DNA"/>
</dbReference>
<accession>A0ABP8W6Z2</accession>
<organism evidence="2 3">
    <name type="scientific">Nocardioides nanhaiensis</name>
    <dbReference type="NCBI Taxonomy" id="1476871"/>
    <lineage>
        <taxon>Bacteria</taxon>
        <taxon>Bacillati</taxon>
        <taxon>Actinomycetota</taxon>
        <taxon>Actinomycetes</taxon>
        <taxon>Propionibacteriales</taxon>
        <taxon>Nocardioidaceae</taxon>
        <taxon>Nocardioides</taxon>
    </lineage>
</organism>
<keyword evidence="1" id="KW-0732">Signal</keyword>
<evidence type="ECO:0008006" key="4">
    <source>
        <dbReference type="Google" id="ProtNLM"/>
    </source>
</evidence>
<evidence type="ECO:0000313" key="2">
    <source>
        <dbReference type="EMBL" id="GAA4680698.1"/>
    </source>
</evidence>
<dbReference type="RefSeq" id="WP_345264787.1">
    <property type="nucleotide sequence ID" value="NZ_BAABIM010000002.1"/>
</dbReference>
<gene>
    <name evidence="2" type="ORF">GCM10023226_17350</name>
</gene>
<protein>
    <recommendedName>
        <fullName evidence="4">Exo-alpha-sialidase</fullName>
    </recommendedName>
</protein>
<keyword evidence="3" id="KW-1185">Reference proteome</keyword>
<evidence type="ECO:0000313" key="3">
    <source>
        <dbReference type="Proteomes" id="UP001500621"/>
    </source>
</evidence>
<proteinExistence type="predicted"/>
<feature type="signal peptide" evidence="1">
    <location>
        <begin position="1"/>
        <end position="20"/>
    </location>
</feature>